<keyword evidence="6 11" id="KW-0812">Transmembrane</keyword>
<feature type="transmembrane region" description="Helical" evidence="11">
    <location>
        <begin position="21"/>
        <end position="45"/>
    </location>
</feature>
<dbReference type="CDD" id="cd00082">
    <property type="entry name" value="HisKA"/>
    <property type="match status" value="1"/>
</dbReference>
<dbReference type="InterPro" id="IPR036097">
    <property type="entry name" value="HisK_dim/P_sf"/>
</dbReference>
<dbReference type="PROSITE" id="PS50109">
    <property type="entry name" value="HIS_KIN"/>
    <property type="match status" value="1"/>
</dbReference>
<dbReference type="Gene3D" id="1.10.287.130">
    <property type="match status" value="1"/>
</dbReference>
<dbReference type="Proteomes" id="UP000199701">
    <property type="component" value="Unassembled WGS sequence"/>
</dbReference>
<dbReference type="InterPro" id="IPR003594">
    <property type="entry name" value="HATPase_dom"/>
</dbReference>
<dbReference type="InterPro" id="IPR036890">
    <property type="entry name" value="HATPase_C_sf"/>
</dbReference>
<dbReference type="Pfam" id="PF02518">
    <property type="entry name" value="HATPase_c"/>
    <property type="match status" value="1"/>
</dbReference>
<evidence type="ECO:0000259" key="12">
    <source>
        <dbReference type="PROSITE" id="PS50109"/>
    </source>
</evidence>
<reference evidence="14 15" key="1">
    <citation type="submission" date="2016-10" db="EMBL/GenBank/DDBJ databases">
        <authorList>
            <person name="de Groot N.N."/>
        </authorList>
    </citation>
    <scope>NUCLEOTIDE SEQUENCE [LARGE SCALE GENOMIC DNA]</scope>
    <source>
        <strain evidence="14 15">DSM 9179</strain>
    </source>
</reference>
<keyword evidence="8 11" id="KW-1133">Transmembrane helix</keyword>
<dbReference type="SUPFAM" id="SSF55874">
    <property type="entry name" value="ATPase domain of HSP90 chaperone/DNA topoisomerase II/histidine kinase"/>
    <property type="match status" value="1"/>
</dbReference>
<evidence type="ECO:0000256" key="8">
    <source>
        <dbReference type="ARBA" id="ARBA00022989"/>
    </source>
</evidence>
<evidence type="ECO:0000256" key="10">
    <source>
        <dbReference type="ARBA" id="ARBA00023136"/>
    </source>
</evidence>
<keyword evidence="7 14" id="KW-0418">Kinase</keyword>
<dbReference type="STRING" id="99656.SAMN05421659_11266"/>
<dbReference type="InterPro" id="IPR005467">
    <property type="entry name" value="His_kinase_dom"/>
</dbReference>
<evidence type="ECO:0000313" key="14">
    <source>
        <dbReference type="EMBL" id="SEW36190.1"/>
    </source>
</evidence>
<dbReference type="GO" id="GO:0005886">
    <property type="term" value="C:plasma membrane"/>
    <property type="evidence" value="ECO:0007669"/>
    <property type="project" value="TreeGrafter"/>
</dbReference>
<accession>A0A1I0R6Y3</accession>
<dbReference type="RefSeq" id="WP_170841427.1">
    <property type="nucleotide sequence ID" value="NZ_FOJI01000012.1"/>
</dbReference>
<keyword evidence="9" id="KW-0902">Two-component regulatory system</keyword>
<evidence type="ECO:0000256" key="3">
    <source>
        <dbReference type="ARBA" id="ARBA00012438"/>
    </source>
</evidence>
<dbReference type="SUPFAM" id="SSF47384">
    <property type="entry name" value="Homodimeric domain of signal transducing histidine kinase"/>
    <property type="match status" value="1"/>
</dbReference>
<dbReference type="InterPro" id="IPR003661">
    <property type="entry name" value="HisK_dim/P_dom"/>
</dbReference>
<keyword evidence="10 11" id="KW-0472">Membrane</keyword>
<gene>
    <name evidence="14" type="ORF">SAMN05421659_11266</name>
</gene>
<protein>
    <recommendedName>
        <fullName evidence="3">histidine kinase</fullName>
        <ecNumber evidence="3">2.7.13.3</ecNumber>
    </recommendedName>
</protein>
<dbReference type="Gene3D" id="6.10.340.10">
    <property type="match status" value="1"/>
</dbReference>
<keyword evidence="4" id="KW-0597">Phosphoprotein</keyword>
<dbReference type="EC" id="2.7.13.3" evidence="3"/>
<proteinExistence type="predicted"/>
<dbReference type="SMART" id="SM00388">
    <property type="entry name" value="HisKA"/>
    <property type="match status" value="1"/>
</dbReference>
<dbReference type="Pfam" id="PF00512">
    <property type="entry name" value="HisKA"/>
    <property type="match status" value="1"/>
</dbReference>
<dbReference type="CDD" id="cd00075">
    <property type="entry name" value="HATPase"/>
    <property type="match status" value="1"/>
</dbReference>
<feature type="domain" description="HAMP" evidence="13">
    <location>
        <begin position="159"/>
        <end position="211"/>
    </location>
</feature>
<name>A0A1I0R6Y3_9FIRM</name>
<dbReference type="SMART" id="SM00304">
    <property type="entry name" value="HAMP"/>
    <property type="match status" value="1"/>
</dbReference>
<dbReference type="Pfam" id="PF00672">
    <property type="entry name" value="HAMP"/>
    <property type="match status" value="1"/>
</dbReference>
<dbReference type="AlphaFoldDB" id="A0A1I0R6Y3"/>
<evidence type="ECO:0000256" key="7">
    <source>
        <dbReference type="ARBA" id="ARBA00022777"/>
    </source>
</evidence>
<feature type="transmembrane region" description="Helical" evidence="11">
    <location>
        <begin position="126"/>
        <end position="153"/>
    </location>
</feature>
<dbReference type="InterPro" id="IPR003660">
    <property type="entry name" value="HAMP_dom"/>
</dbReference>
<keyword evidence="5" id="KW-0808">Transferase</keyword>
<dbReference type="Gene3D" id="3.30.565.10">
    <property type="entry name" value="Histidine kinase-like ATPase, C-terminal domain"/>
    <property type="match status" value="1"/>
</dbReference>
<evidence type="ECO:0000259" key="13">
    <source>
        <dbReference type="PROSITE" id="PS50885"/>
    </source>
</evidence>
<evidence type="ECO:0000256" key="6">
    <source>
        <dbReference type="ARBA" id="ARBA00022692"/>
    </source>
</evidence>
<dbReference type="PRINTS" id="PR00344">
    <property type="entry name" value="BCTRLSENSOR"/>
</dbReference>
<keyword evidence="15" id="KW-1185">Reference proteome</keyword>
<evidence type="ECO:0000256" key="5">
    <source>
        <dbReference type="ARBA" id="ARBA00022679"/>
    </source>
</evidence>
<evidence type="ECO:0000256" key="11">
    <source>
        <dbReference type="SAM" id="Phobius"/>
    </source>
</evidence>
<evidence type="ECO:0000256" key="2">
    <source>
        <dbReference type="ARBA" id="ARBA00004141"/>
    </source>
</evidence>
<evidence type="ECO:0000256" key="4">
    <source>
        <dbReference type="ARBA" id="ARBA00022553"/>
    </source>
</evidence>
<evidence type="ECO:0000313" key="15">
    <source>
        <dbReference type="Proteomes" id="UP000199701"/>
    </source>
</evidence>
<comment type="subcellular location">
    <subcellularLocation>
        <location evidence="2">Membrane</location>
        <topology evidence="2">Multi-pass membrane protein</topology>
    </subcellularLocation>
</comment>
<dbReference type="EMBL" id="FOJI01000012">
    <property type="protein sequence ID" value="SEW36190.1"/>
    <property type="molecule type" value="Genomic_DNA"/>
</dbReference>
<sequence>MRKSGKIKRKDKSLKQFLNRRFILIILLLALSEGVISVLFSEFLYPFISKLLVFTDIKITNFSSGVLSNMTQVILVLIIICILSLLPSYLSEAMKVIFQRVSADVLQIRLDTKIPEQLGSPILVQLYYFGLLLLFLIILFVILLPYLVAALAFGRMVSKKVEGPIHRLTKGMEQVSEGKLDTRLTFETEHEFIQMRNTFNEMAEQMEQNAKDKIEIENRKNTLLSDIAHDLKTPITTISGYATALIDGLVKSPEKEVQYLEAIKAKSLRMDELIMLLFEYVKLDSVGFALSREKLDLAELLRENIALLYTDFETKKMEINMDIPTEAVNYEVDRIQFSRVIANLLNNAIRYNPEGSLVTIKLFVGDCIKIVIADNGAPIGEEIVGHIFEPFVTGDESRNTKSGSGLGLSIAKKVVIMHGGDLVLDHEINDEYTKAFVITLPI</sequence>
<dbReference type="SMART" id="SM00387">
    <property type="entry name" value="HATPase_c"/>
    <property type="match status" value="1"/>
</dbReference>
<dbReference type="PROSITE" id="PS50885">
    <property type="entry name" value="HAMP"/>
    <property type="match status" value="1"/>
</dbReference>
<feature type="domain" description="Histidine kinase" evidence="12">
    <location>
        <begin position="226"/>
        <end position="442"/>
    </location>
</feature>
<dbReference type="InterPro" id="IPR050398">
    <property type="entry name" value="HssS/ArlS-like"/>
</dbReference>
<comment type="catalytic activity">
    <reaction evidence="1">
        <text>ATP + protein L-histidine = ADP + protein N-phospho-L-histidine.</text>
        <dbReference type="EC" id="2.7.13.3"/>
    </reaction>
</comment>
<dbReference type="GO" id="GO:0000155">
    <property type="term" value="F:phosphorelay sensor kinase activity"/>
    <property type="evidence" value="ECO:0007669"/>
    <property type="project" value="InterPro"/>
</dbReference>
<dbReference type="CDD" id="cd06225">
    <property type="entry name" value="HAMP"/>
    <property type="match status" value="1"/>
</dbReference>
<dbReference type="SUPFAM" id="SSF158472">
    <property type="entry name" value="HAMP domain-like"/>
    <property type="match status" value="1"/>
</dbReference>
<dbReference type="PANTHER" id="PTHR45528:SF8">
    <property type="entry name" value="HISTIDINE KINASE"/>
    <property type="match status" value="1"/>
</dbReference>
<evidence type="ECO:0000256" key="1">
    <source>
        <dbReference type="ARBA" id="ARBA00000085"/>
    </source>
</evidence>
<organism evidence="14 15">
    <name type="scientific">[Clostridium] fimetarium</name>
    <dbReference type="NCBI Taxonomy" id="99656"/>
    <lineage>
        <taxon>Bacteria</taxon>
        <taxon>Bacillati</taxon>
        <taxon>Bacillota</taxon>
        <taxon>Clostridia</taxon>
        <taxon>Lachnospirales</taxon>
        <taxon>Lachnospiraceae</taxon>
    </lineage>
</organism>
<dbReference type="PANTHER" id="PTHR45528">
    <property type="entry name" value="SENSOR HISTIDINE KINASE CPXA"/>
    <property type="match status" value="1"/>
</dbReference>
<feature type="transmembrane region" description="Helical" evidence="11">
    <location>
        <begin position="70"/>
        <end position="90"/>
    </location>
</feature>
<dbReference type="InterPro" id="IPR004358">
    <property type="entry name" value="Sig_transdc_His_kin-like_C"/>
</dbReference>
<evidence type="ECO:0000256" key="9">
    <source>
        <dbReference type="ARBA" id="ARBA00023012"/>
    </source>
</evidence>